<feature type="transmembrane region" description="Helical" evidence="5">
    <location>
        <begin position="65"/>
        <end position="85"/>
    </location>
</feature>
<gene>
    <name evidence="7" type="ORF">SAMN05444363_2615</name>
</gene>
<dbReference type="GO" id="GO:0016020">
    <property type="term" value="C:membrane"/>
    <property type="evidence" value="ECO:0007669"/>
    <property type="project" value="UniProtKB-SubCell"/>
</dbReference>
<keyword evidence="4 5" id="KW-0472">Membrane</keyword>
<dbReference type="PANTHER" id="PTHR11863">
    <property type="entry name" value="STEROL DESATURASE"/>
    <property type="match status" value="1"/>
</dbReference>
<proteinExistence type="predicted"/>
<dbReference type="Pfam" id="PF04116">
    <property type="entry name" value="FA_hydroxylase"/>
    <property type="match status" value="1"/>
</dbReference>
<dbReference type="InterPro" id="IPR050307">
    <property type="entry name" value="Sterol_Desaturase_Related"/>
</dbReference>
<dbReference type="GO" id="GO:0005506">
    <property type="term" value="F:iron ion binding"/>
    <property type="evidence" value="ECO:0007669"/>
    <property type="project" value="InterPro"/>
</dbReference>
<dbReference type="Proteomes" id="UP000184488">
    <property type="component" value="Unassembled WGS sequence"/>
</dbReference>
<feature type="transmembrane region" description="Helical" evidence="5">
    <location>
        <begin position="163"/>
        <end position="184"/>
    </location>
</feature>
<evidence type="ECO:0000256" key="3">
    <source>
        <dbReference type="ARBA" id="ARBA00022989"/>
    </source>
</evidence>
<feature type="transmembrane region" description="Helical" evidence="5">
    <location>
        <begin position="21"/>
        <end position="45"/>
    </location>
</feature>
<dbReference type="GO" id="GO:0016491">
    <property type="term" value="F:oxidoreductase activity"/>
    <property type="evidence" value="ECO:0007669"/>
    <property type="project" value="InterPro"/>
</dbReference>
<evidence type="ECO:0000313" key="7">
    <source>
        <dbReference type="EMBL" id="SHJ09305.1"/>
    </source>
</evidence>
<feature type="transmembrane region" description="Helical" evidence="5">
    <location>
        <begin position="204"/>
        <end position="222"/>
    </location>
</feature>
<dbReference type="STRING" id="415425.SAMN05444363_2615"/>
<keyword evidence="2 5" id="KW-0812">Transmembrane</keyword>
<keyword evidence="8" id="KW-1185">Reference proteome</keyword>
<feature type="transmembrane region" description="Helical" evidence="5">
    <location>
        <begin position="121"/>
        <end position="142"/>
    </location>
</feature>
<evidence type="ECO:0000256" key="1">
    <source>
        <dbReference type="ARBA" id="ARBA00004370"/>
    </source>
</evidence>
<evidence type="ECO:0000313" key="8">
    <source>
        <dbReference type="Proteomes" id="UP000184488"/>
    </source>
</evidence>
<keyword evidence="3 5" id="KW-1133">Transmembrane helix</keyword>
<reference evidence="8" key="1">
    <citation type="submission" date="2016-11" db="EMBL/GenBank/DDBJ databases">
        <authorList>
            <person name="Varghese N."/>
            <person name="Submissions S."/>
        </authorList>
    </citation>
    <scope>NUCLEOTIDE SEQUENCE [LARGE SCALE GENOMIC DNA]</scope>
    <source>
        <strain evidence="8">DSM 18829</strain>
    </source>
</reference>
<name>A0A1M6GH56_9FLAO</name>
<feature type="transmembrane region" description="Helical" evidence="5">
    <location>
        <begin position="270"/>
        <end position="293"/>
    </location>
</feature>
<evidence type="ECO:0000256" key="5">
    <source>
        <dbReference type="SAM" id="Phobius"/>
    </source>
</evidence>
<evidence type="ECO:0000256" key="2">
    <source>
        <dbReference type="ARBA" id="ARBA00022692"/>
    </source>
</evidence>
<sequence>MDKLQLKPLHLPMDIKENVKFGEGVISGYTSIFFGVLSFLGVFCFKYPEWLTTPEFRNVYTGESMKILLTAVIIASLFFGVISLIRSNQKKWALYGMVFCVLAIVLGGFDVNPRSVNMTKVHLGLDWLILDLFLMAIIFVPIEIVFPKRKNQPTFHEEWRTDLMYFIVSHLLVQFFGVITQQPAKLFFGWMGLDGIQNFVQNQPILIQLFFAFFISDLFQYWTHRIFHRHTFLWRFHSIHHSTENMDWLAGSRTHFVDIFVTRSMAFVPLYILGFSTITFNIYVIFMAIHAVLIHSNTRINFGVLKYIFATPQYHHWHHCKDSEYYGKNFATIFPFIDKLFGTYYLPNNVWPEDTGLLEIDFPKGYVKQAVYPFTKSPFDKDLNMEDYDKSKR</sequence>
<comment type="subcellular location">
    <subcellularLocation>
        <location evidence="1">Membrane</location>
    </subcellularLocation>
</comment>
<protein>
    <submittedName>
        <fullName evidence="7">Lathosterol oxidase</fullName>
    </submittedName>
</protein>
<evidence type="ECO:0000256" key="4">
    <source>
        <dbReference type="ARBA" id="ARBA00023136"/>
    </source>
</evidence>
<organism evidence="7 8">
    <name type="scientific">Flavobacterium terrae</name>
    <dbReference type="NCBI Taxonomy" id="415425"/>
    <lineage>
        <taxon>Bacteria</taxon>
        <taxon>Pseudomonadati</taxon>
        <taxon>Bacteroidota</taxon>
        <taxon>Flavobacteriia</taxon>
        <taxon>Flavobacteriales</taxon>
        <taxon>Flavobacteriaceae</taxon>
        <taxon>Flavobacterium</taxon>
    </lineage>
</organism>
<evidence type="ECO:0000259" key="6">
    <source>
        <dbReference type="Pfam" id="PF04116"/>
    </source>
</evidence>
<dbReference type="AlphaFoldDB" id="A0A1M6GH56"/>
<dbReference type="EMBL" id="FQZI01000005">
    <property type="protein sequence ID" value="SHJ09305.1"/>
    <property type="molecule type" value="Genomic_DNA"/>
</dbReference>
<accession>A0A1M6GH56</accession>
<dbReference type="GO" id="GO:0008610">
    <property type="term" value="P:lipid biosynthetic process"/>
    <property type="evidence" value="ECO:0007669"/>
    <property type="project" value="InterPro"/>
</dbReference>
<feature type="domain" description="Fatty acid hydroxylase" evidence="6">
    <location>
        <begin position="210"/>
        <end position="343"/>
    </location>
</feature>
<dbReference type="InterPro" id="IPR006694">
    <property type="entry name" value="Fatty_acid_hydroxylase"/>
</dbReference>
<feature type="transmembrane region" description="Helical" evidence="5">
    <location>
        <begin position="92"/>
        <end position="109"/>
    </location>
</feature>